<organism evidence="1 2">
    <name type="scientific">Candidatus Epulonipiscium fishelsonii</name>
    <dbReference type="NCBI Taxonomy" id="77094"/>
    <lineage>
        <taxon>Bacteria</taxon>
        <taxon>Bacillati</taxon>
        <taxon>Bacillota</taxon>
        <taxon>Clostridia</taxon>
        <taxon>Lachnospirales</taxon>
        <taxon>Lachnospiraceae</taxon>
        <taxon>Candidatus Epulonipiscium</taxon>
    </lineage>
</organism>
<comment type="caution">
    <text evidence="1">The sequence shown here is derived from an EMBL/GenBank/DDBJ whole genome shotgun (WGS) entry which is preliminary data.</text>
</comment>
<accession>A0ACC8XJ10</accession>
<dbReference type="Proteomes" id="UP000188637">
    <property type="component" value="Unassembled WGS sequence"/>
</dbReference>
<proteinExistence type="predicted"/>
<dbReference type="EMBL" id="LJHD01000024">
    <property type="protein sequence ID" value="ONI46347.1"/>
    <property type="molecule type" value="Genomic_DNA"/>
</dbReference>
<protein>
    <submittedName>
        <fullName evidence="1">Uncharacterized protein</fullName>
    </submittedName>
</protein>
<gene>
    <name evidence="1" type="ORF">AN640_00820</name>
</gene>
<reference evidence="1" key="1">
    <citation type="submission" date="2016-08" db="EMBL/GenBank/DDBJ databases">
        <authorList>
            <person name="Ngugi D.K."/>
            <person name="Miyake S."/>
            <person name="Stingl U."/>
        </authorList>
    </citation>
    <scope>NUCLEOTIDE SEQUENCE</scope>
    <source>
        <strain evidence="1">SCG-D08WGA-EpuloA1</strain>
    </source>
</reference>
<evidence type="ECO:0000313" key="2">
    <source>
        <dbReference type="Proteomes" id="UP000188637"/>
    </source>
</evidence>
<evidence type="ECO:0000313" key="1">
    <source>
        <dbReference type="EMBL" id="ONI46347.1"/>
    </source>
</evidence>
<sequence length="89" mass="10533">MAYFSTRKIGQMKFGPNRGHKNLQIVEALPISVGQYIYIVRVGSDYHLMTMTKEQINYCIKLDESKLDLNEIEPQFDKYLKKFIKEKQE</sequence>
<name>A0ACC8XJ10_9FIRM</name>
<keyword evidence="2" id="KW-1185">Reference proteome</keyword>